<sequence>MSPMDEVNSSPPLVLTIAGTDPSGGAGIQVDLQVMRDLGCHGLSVISALVCQNTRGVRGFEAVSPGTFRAQLDAIAEDFDLQAIKIGMIPGLESFHVLGAFLAELDPEVDVVLDPVLASGDGRRALHAEGWFEGLELVRERVDLLTPNVPEAAQILGFDEPGSDALLLARELRDAGWSRVLVKGGHLPHAPGQGVVDVLADEAGERSFEPLSRVEADVRGTGCQLSSAIACQRARGLSWEASITRARQYLNTLLHHKAQRIGRGRPVIVRAHPEPD</sequence>
<dbReference type="PANTHER" id="PTHR20858:SF17">
    <property type="entry name" value="HYDROXYMETHYLPYRIMIDINE_PHOSPHOMETHYLPYRIMIDINE KINASE THI20-RELATED"/>
    <property type="match status" value="1"/>
</dbReference>
<keyword evidence="4" id="KW-0418">Kinase</keyword>
<dbReference type="Pfam" id="PF08543">
    <property type="entry name" value="Phos_pyr_kin"/>
    <property type="match status" value="1"/>
</dbReference>
<evidence type="ECO:0000313" key="5">
    <source>
        <dbReference type="Proteomes" id="UP000282926"/>
    </source>
</evidence>
<name>A0ABY0CS85_9DELT</name>
<dbReference type="InterPro" id="IPR029056">
    <property type="entry name" value="Ribokinase-like"/>
</dbReference>
<dbReference type="EC" id="2.7.1.49" evidence="2"/>
<evidence type="ECO:0000259" key="3">
    <source>
        <dbReference type="Pfam" id="PF08543"/>
    </source>
</evidence>
<comment type="caution">
    <text evidence="4">The sequence shown here is derived from an EMBL/GenBank/DDBJ whole genome shotgun (WGS) entry which is preliminary data.</text>
</comment>
<dbReference type="Gene3D" id="3.40.1190.20">
    <property type="match status" value="1"/>
</dbReference>
<evidence type="ECO:0000256" key="1">
    <source>
        <dbReference type="ARBA" id="ARBA00004948"/>
    </source>
</evidence>
<comment type="pathway">
    <text evidence="1">Cofactor biosynthesis; thiamine diphosphate biosynthesis.</text>
</comment>
<keyword evidence="5" id="KW-1185">Reference proteome</keyword>
<dbReference type="CDD" id="cd01169">
    <property type="entry name" value="HMPP_kinase"/>
    <property type="match status" value="1"/>
</dbReference>
<keyword evidence="4" id="KW-0808">Transferase</keyword>
<dbReference type="InterPro" id="IPR013749">
    <property type="entry name" value="PM/HMP-P_kinase-1"/>
</dbReference>
<evidence type="ECO:0000256" key="2">
    <source>
        <dbReference type="ARBA" id="ARBA00012135"/>
    </source>
</evidence>
<dbReference type="Proteomes" id="UP000282926">
    <property type="component" value="Unassembled WGS sequence"/>
</dbReference>
<dbReference type="InterPro" id="IPR004399">
    <property type="entry name" value="HMP/HMP-P_kinase_dom"/>
</dbReference>
<feature type="domain" description="Pyridoxamine kinase/Phosphomethylpyrimidine kinase" evidence="3">
    <location>
        <begin position="21"/>
        <end position="264"/>
    </location>
</feature>
<dbReference type="PANTHER" id="PTHR20858">
    <property type="entry name" value="PHOSPHOMETHYLPYRIMIDINE KINASE"/>
    <property type="match status" value="1"/>
</dbReference>
<protein>
    <recommendedName>
        <fullName evidence="2">hydroxymethylpyrimidine kinase</fullName>
        <ecNumber evidence="2">2.7.1.49</ecNumber>
    </recommendedName>
</protein>
<evidence type="ECO:0000313" key="4">
    <source>
        <dbReference type="EMBL" id="RVU43607.1"/>
    </source>
</evidence>
<dbReference type="SUPFAM" id="SSF53613">
    <property type="entry name" value="Ribokinase-like"/>
    <property type="match status" value="1"/>
</dbReference>
<proteinExistence type="predicted"/>
<accession>A0ABY0CS85</accession>
<reference evidence="4 5" key="1">
    <citation type="submission" date="2019-01" db="EMBL/GenBank/DDBJ databases">
        <title>Lujinxingia litoralis gen. nov., sp. nov. and Lujinxingia sediminis gen. nov., sp. nov., new members in the order Bradymonadales, isolated from coastal sediment.</title>
        <authorList>
            <person name="Li C.-M."/>
        </authorList>
    </citation>
    <scope>NUCLEOTIDE SEQUENCE [LARGE SCALE GENOMIC DNA]</scope>
    <source>
        <strain evidence="4 5">SEH01</strain>
    </source>
</reference>
<organism evidence="4 5">
    <name type="scientific">Lujinxingia sediminis</name>
    <dbReference type="NCBI Taxonomy" id="2480984"/>
    <lineage>
        <taxon>Bacteria</taxon>
        <taxon>Deltaproteobacteria</taxon>
        <taxon>Bradymonadales</taxon>
        <taxon>Lujinxingiaceae</taxon>
        <taxon>Lujinxingia</taxon>
    </lineage>
</organism>
<dbReference type="EMBL" id="SADD01000006">
    <property type="protein sequence ID" value="RVU43607.1"/>
    <property type="molecule type" value="Genomic_DNA"/>
</dbReference>
<gene>
    <name evidence="4" type="ORF">EA187_12330</name>
</gene>
<dbReference type="GO" id="GO:0016301">
    <property type="term" value="F:kinase activity"/>
    <property type="evidence" value="ECO:0007669"/>
    <property type="project" value="UniProtKB-KW"/>
</dbReference>